<reference evidence="4 5" key="1">
    <citation type="submission" date="2018-12" db="EMBL/GenBank/DDBJ databases">
        <title>Genome Sequence of Candidatus Viridilinea halotolerans isolated from saline sulfide-rich spring.</title>
        <authorList>
            <person name="Grouzdev D.S."/>
            <person name="Burganskaya E.I."/>
            <person name="Krutkina M.S."/>
            <person name="Sukhacheva M.V."/>
            <person name="Gorlenko V.M."/>
        </authorList>
    </citation>
    <scope>NUCLEOTIDE SEQUENCE [LARGE SCALE GENOMIC DNA]</scope>
    <source>
        <strain evidence="4">Chok-6</strain>
    </source>
</reference>
<dbReference type="Gene3D" id="3.30.70.270">
    <property type="match status" value="1"/>
</dbReference>
<organism evidence="4 5">
    <name type="scientific">Candidatus Viridilinea halotolerans</name>
    <dbReference type="NCBI Taxonomy" id="2491704"/>
    <lineage>
        <taxon>Bacteria</taxon>
        <taxon>Bacillati</taxon>
        <taxon>Chloroflexota</taxon>
        <taxon>Chloroflexia</taxon>
        <taxon>Chloroflexales</taxon>
        <taxon>Chloroflexineae</taxon>
        <taxon>Oscillochloridaceae</taxon>
        <taxon>Candidatus Viridilinea</taxon>
    </lineage>
</organism>
<protein>
    <recommendedName>
        <fullName evidence="3">Cas10/Cmr2 second palm domain-containing protein</fullName>
    </recommendedName>
</protein>
<dbReference type="AlphaFoldDB" id="A0A426U299"/>
<dbReference type="Proteomes" id="UP000280307">
    <property type="component" value="Unassembled WGS sequence"/>
</dbReference>
<sequence length="528" mass="57673">MTFSVLLAAEADKIQDFVFRAARLRQVTGGSALLTRFCQQVPQECLGLANEQIVVNDGGAFRLLFADEATAHAAGCELADLYYMATGCNLSVAAPVTIKAHETFGAANERAGLLLRAAKLNHAPQAVAHLPYLAFCASTGVELAFDYGVARGGGQKQYLSLASSYKRREAGDDGKEAFIKKFIEDVVGAEGRPEVCRVPDDPDLFGRAGGYDPRDYVAYLVADGNGIGALFGRCQSSEHAHALSCELGRITRQCLATATQCLMKVDPGKQPDLVPVLPLILGGDDLVALLPASYALAVAQKFCHEFEQAMANSIATIPELVAAPKPTMAAAVVICKAKYPFQLAIQQGQELLKEAKRLSKQGAKQRSAVNFAVIVGNRLADPDAARNSPKLRPTLRPYWVGADATREAIPLQWLLEARFQLRALPQKRQAELLAHFERTDFREMVWHNDLQAIVERIISLAPNKSRELETALEQLGCGEKSANDEAHYRRIYRATTSFQGSALPEVLTAWDFLYDLARPRSEYEVEHA</sequence>
<evidence type="ECO:0000259" key="3">
    <source>
        <dbReference type="Pfam" id="PF22335"/>
    </source>
</evidence>
<keyword evidence="2" id="KW-0051">Antiviral defense</keyword>
<dbReference type="Pfam" id="PF22335">
    <property type="entry name" value="Cas10-Cmr2_palm2"/>
    <property type="match status" value="1"/>
</dbReference>
<name>A0A426U299_9CHLR</name>
<evidence type="ECO:0000313" key="4">
    <source>
        <dbReference type="EMBL" id="RRR73726.1"/>
    </source>
</evidence>
<dbReference type="InterPro" id="IPR054767">
    <property type="entry name" value="Cas10-Cmr2_palm2"/>
</dbReference>
<accession>A0A426U299</accession>
<dbReference type="EMBL" id="RSAS01000321">
    <property type="protein sequence ID" value="RRR73726.1"/>
    <property type="molecule type" value="Genomic_DNA"/>
</dbReference>
<evidence type="ECO:0000313" key="5">
    <source>
        <dbReference type="Proteomes" id="UP000280307"/>
    </source>
</evidence>
<keyword evidence="1" id="KW-0547">Nucleotide-binding</keyword>
<evidence type="ECO:0000256" key="1">
    <source>
        <dbReference type="ARBA" id="ARBA00022741"/>
    </source>
</evidence>
<feature type="domain" description="Cas10/Cmr2 second palm" evidence="3">
    <location>
        <begin position="216"/>
        <end position="359"/>
    </location>
</feature>
<gene>
    <name evidence="4" type="ORF">EI684_08440</name>
</gene>
<comment type="caution">
    <text evidence="4">The sequence shown here is derived from an EMBL/GenBank/DDBJ whole genome shotgun (WGS) entry which is preliminary data.</text>
</comment>
<proteinExistence type="predicted"/>
<dbReference type="InterPro" id="IPR043128">
    <property type="entry name" value="Rev_trsase/Diguanyl_cyclase"/>
</dbReference>
<dbReference type="GO" id="GO:0000166">
    <property type="term" value="F:nucleotide binding"/>
    <property type="evidence" value="ECO:0007669"/>
    <property type="project" value="UniProtKB-KW"/>
</dbReference>
<evidence type="ECO:0000256" key="2">
    <source>
        <dbReference type="ARBA" id="ARBA00023118"/>
    </source>
</evidence>
<dbReference type="GO" id="GO:0051607">
    <property type="term" value="P:defense response to virus"/>
    <property type="evidence" value="ECO:0007669"/>
    <property type="project" value="UniProtKB-KW"/>
</dbReference>